<proteinExistence type="predicted"/>
<dbReference type="OrthoDB" id="2975017at2759"/>
<keyword evidence="2" id="KW-1185">Reference proteome</keyword>
<dbReference type="Gene3D" id="3.40.50.800">
    <property type="entry name" value="Anticodon-binding domain"/>
    <property type="match status" value="1"/>
</dbReference>
<protein>
    <recommendedName>
        <fullName evidence="3">Glycine--tRNA ligase</fullName>
    </recommendedName>
</protein>
<dbReference type="InterPro" id="IPR036621">
    <property type="entry name" value="Anticodon-bd_dom_sf"/>
</dbReference>
<dbReference type="Proteomes" id="UP000717328">
    <property type="component" value="Unassembled WGS sequence"/>
</dbReference>
<evidence type="ECO:0000313" key="2">
    <source>
        <dbReference type="Proteomes" id="UP000717328"/>
    </source>
</evidence>
<organism evidence="1 2">
    <name type="scientific">Sphagnurus paluster</name>
    <dbReference type="NCBI Taxonomy" id="117069"/>
    <lineage>
        <taxon>Eukaryota</taxon>
        <taxon>Fungi</taxon>
        <taxon>Dikarya</taxon>
        <taxon>Basidiomycota</taxon>
        <taxon>Agaricomycotina</taxon>
        <taxon>Agaricomycetes</taxon>
        <taxon>Agaricomycetidae</taxon>
        <taxon>Agaricales</taxon>
        <taxon>Tricholomatineae</taxon>
        <taxon>Lyophyllaceae</taxon>
        <taxon>Sphagnurus</taxon>
    </lineage>
</organism>
<reference evidence="1" key="1">
    <citation type="submission" date="2021-02" db="EMBL/GenBank/DDBJ databases">
        <authorList>
            <person name="Nieuwenhuis M."/>
            <person name="Van De Peppel L.J.J."/>
        </authorList>
    </citation>
    <scope>NUCLEOTIDE SEQUENCE</scope>
    <source>
        <strain evidence="1">D49</strain>
    </source>
</reference>
<sequence length="111" mass="11938">MVVYLDWPMLIVVAHNIGPLTLAGGSDKGARHTPKRAQRICADRAGRSGTSLNDKLGTRFGITLDFASVLNRTTMTLRERDTTDQRIGLIDEVIAAVTDLGAGQYRLGAGV</sequence>
<gene>
    <name evidence="1" type="ORF">H0H81_003199</name>
</gene>
<evidence type="ECO:0008006" key="3">
    <source>
        <dbReference type="Google" id="ProtNLM"/>
    </source>
</evidence>
<name>A0A9P7FRM8_9AGAR</name>
<dbReference type="AlphaFoldDB" id="A0A9P7FRM8"/>
<evidence type="ECO:0000313" key="1">
    <source>
        <dbReference type="EMBL" id="KAG5634135.1"/>
    </source>
</evidence>
<accession>A0A9P7FRM8</accession>
<reference evidence="1" key="2">
    <citation type="submission" date="2021-10" db="EMBL/GenBank/DDBJ databases">
        <title>Phylogenomics reveals ancestral predisposition of the termite-cultivated fungus Termitomyces towards a domesticated lifestyle.</title>
        <authorList>
            <person name="Auxier B."/>
            <person name="Grum-Grzhimaylo A."/>
            <person name="Cardenas M.E."/>
            <person name="Lodge J.D."/>
            <person name="Laessoe T."/>
            <person name="Pedersen O."/>
            <person name="Smith M.E."/>
            <person name="Kuyper T.W."/>
            <person name="Franco-Molano E.A."/>
            <person name="Baroni T.J."/>
            <person name="Aanen D.K."/>
        </authorList>
    </citation>
    <scope>NUCLEOTIDE SEQUENCE</scope>
    <source>
        <strain evidence="1">D49</strain>
    </source>
</reference>
<dbReference type="SUPFAM" id="SSF52954">
    <property type="entry name" value="Class II aaRS ABD-related"/>
    <property type="match status" value="1"/>
</dbReference>
<dbReference type="EMBL" id="JABCKI010006612">
    <property type="protein sequence ID" value="KAG5634135.1"/>
    <property type="molecule type" value="Genomic_DNA"/>
</dbReference>
<comment type="caution">
    <text evidence="1">The sequence shown here is derived from an EMBL/GenBank/DDBJ whole genome shotgun (WGS) entry which is preliminary data.</text>
</comment>